<reference evidence="2" key="1">
    <citation type="submission" date="2022-11" db="EMBL/GenBank/DDBJ databases">
        <authorList>
            <person name="Petersen C."/>
        </authorList>
    </citation>
    <scope>NUCLEOTIDE SEQUENCE</scope>
    <source>
        <strain evidence="2">IBT 30761</strain>
    </source>
</reference>
<evidence type="ECO:0000256" key="1">
    <source>
        <dbReference type="SAM" id="MobiDB-lite"/>
    </source>
</evidence>
<dbReference type="GeneID" id="81360136"/>
<sequence>MLAMVKIIEATKLHTRGSTKPPTENTDPPIPAKHISGLKELSKWSNDPYKYAAKARYFSLETMKDQDTIPVINPARLIPMDDPTPDQVHVQAKQRDIMLKTVNWRSTSAV</sequence>
<proteinExistence type="predicted"/>
<dbReference type="Proteomes" id="UP001149074">
    <property type="component" value="Unassembled WGS sequence"/>
</dbReference>
<accession>A0A9W9EY23</accession>
<name>A0A9W9EY23_9EURO</name>
<gene>
    <name evidence="2" type="ORF">N7532_008665</name>
</gene>
<dbReference type="EMBL" id="JAPQKI010000009">
    <property type="protein sequence ID" value="KAJ5089981.1"/>
    <property type="molecule type" value="Genomic_DNA"/>
</dbReference>
<comment type="caution">
    <text evidence="2">The sequence shown here is derived from an EMBL/GenBank/DDBJ whole genome shotgun (WGS) entry which is preliminary data.</text>
</comment>
<feature type="region of interest" description="Disordered" evidence="1">
    <location>
        <begin position="8"/>
        <end position="34"/>
    </location>
</feature>
<protein>
    <submittedName>
        <fullName evidence="2">Uncharacterized protein</fullName>
    </submittedName>
</protein>
<dbReference type="AlphaFoldDB" id="A0A9W9EY23"/>
<reference evidence="2" key="2">
    <citation type="journal article" date="2023" name="IMA Fungus">
        <title>Comparative genomic study of the Penicillium genus elucidates a diverse pangenome and 15 lateral gene transfer events.</title>
        <authorList>
            <person name="Petersen C."/>
            <person name="Sorensen T."/>
            <person name="Nielsen M.R."/>
            <person name="Sondergaard T.E."/>
            <person name="Sorensen J.L."/>
            <person name="Fitzpatrick D.A."/>
            <person name="Frisvad J.C."/>
            <person name="Nielsen K.L."/>
        </authorList>
    </citation>
    <scope>NUCLEOTIDE SEQUENCE</scope>
    <source>
        <strain evidence="2">IBT 30761</strain>
    </source>
</reference>
<keyword evidence="3" id="KW-1185">Reference proteome</keyword>
<dbReference type="RefSeq" id="XP_056471963.1">
    <property type="nucleotide sequence ID" value="XM_056621157.1"/>
</dbReference>
<organism evidence="2 3">
    <name type="scientific">Penicillium argentinense</name>
    <dbReference type="NCBI Taxonomy" id="1131581"/>
    <lineage>
        <taxon>Eukaryota</taxon>
        <taxon>Fungi</taxon>
        <taxon>Dikarya</taxon>
        <taxon>Ascomycota</taxon>
        <taxon>Pezizomycotina</taxon>
        <taxon>Eurotiomycetes</taxon>
        <taxon>Eurotiomycetidae</taxon>
        <taxon>Eurotiales</taxon>
        <taxon>Aspergillaceae</taxon>
        <taxon>Penicillium</taxon>
    </lineage>
</organism>
<evidence type="ECO:0000313" key="2">
    <source>
        <dbReference type="EMBL" id="KAJ5089981.1"/>
    </source>
</evidence>
<evidence type="ECO:0000313" key="3">
    <source>
        <dbReference type="Proteomes" id="UP001149074"/>
    </source>
</evidence>
<feature type="compositionally biased region" description="Polar residues" evidence="1">
    <location>
        <begin position="16"/>
        <end position="26"/>
    </location>
</feature>